<dbReference type="GO" id="GO:0015095">
    <property type="term" value="F:magnesium ion transmembrane transporter activity"/>
    <property type="evidence" value="ECO:0007669"/>
    <property type="project" value="TreeGrafter"/>
</dbReference>
<dbReference type="GO" id="GO:0015087">
    <property type="term" value="F:cobalt ion transmembrane transporter activity"/>
    <property type="evidence" value="ECO:0007669"/>
    <property type="project" value="TreeGrafter"/>
</dbReference>
<sequence>MITAYTLDAGTIVEIRCSSEMRIPDLALWVDLFSPTAEERTLAEAWIGTEIPTREEMAAIETSERLYELQSALIMTAVMPLIARNPDPKSAAMTLVATKDRLVSLRHGEPASLAIAVRRIQHEGIPIRSACDILFTLLDAIADRAADVVEECSTEFDAVSSQVFGAGLDTRKSTQYKATIQKIGHIGLKVARMHDACASLERLFLFLSLHAKTLSLNSQQKSAAKALGRDIRSIREHAGGLDARLNFLLDATVGLVNLEQNQIIKIFSVLAVIFLPPTLIASIYGMNFEIMPELAWTYGYPFSIGIMIASVAVTFLYFRWKKLL</sequence>
<dbReference type="Gene3D" id="1.20.58.340">
    <property type="entry name" value="Magnesium transport protein CorA, transmembrane region"/>
    <property type="match status" value="2"/>
</dbReference>
<feature type="transmembrane region" description="Helical" evidence="13">
    <location>
        <begin position="266"/>
        <end position="286"/>
    </location>
</feature>
<dbReference type="Pfam" id="PF01544">
    <property type="entry name" value="CorA"/>
    <property type="match status" value="1"/>
</dbReference>
<evidence type="ECO:0000256" key="13">
    <source>
        <dbReference type="SAM" id="Phobius"/>
    </source>
</evidence>
<dbReference type="AlphaFoldDB" id="A0A285SQR7"/>
<evidence type="ECO:0000256" key="1">
    <source>
        <dbReference type="ARBA" id="ARBA00004429"/>
    </source>
</evidence>
<evidence type="ECO:0000256" key="5">
    <source>
        <dbReference type="ARBA" id="ARBA00022475"/>
    </source>
</evidence>
<dbReference type="OrthoDB" id="9803416at2"/>
<dbReference type="PANTHER" id="PTHR46494">
    <property type="entry name" value="CORA FAMILY METAL ION TRANSPORTER (EUROFUNG)"/>
    <property type="match status" value="1"/>
</dbReference>
<dbReference type="EMBL" id="OBML01000006">
    <property type="protein sequence ID" value="SOC10017.1"/>
    <property type="molecule type" value="Genomic_DNA"/>
</dbReference>
<dbReference type="FunFam" id="1.20.58.340:FF:000001">
    <property type="entry name" value="Magnesium transport protein CorA"/>
    <property type="match status" value="1"/>
</dbReference>
<keyword evidence="7 13" id="KW-0812">Transmembrane</keyword>
<comment type="catalytic activity">
    <reaction evidence="12">
        <text>Mg(2+)(in) = Mg(2+)(out)</text>
        <dbReference type="Rhea" id="RHEA:29827"/>
        <dbReference type="ChEBI" id="CHEBI:18420"/>
    </reaction>
</comment>
<keyword evidence="4" id="KW-0813">Transport</keyword>
<name>A0A285SQR7_9HYPH</name>
<keyword evidence="11 13" id="KW-0472">Membrane</keyword>
<dbReference type="CDD" id="cd12837">
    <property type="entry name" value="EcCorA-like_u1"/>
    <property type="match status" value="1"/>
</dbReference>
<dbReference type="InterPro" id="IPR002523">
    <property type="entry name" value="MgTranspt_CorA/ZnTranspt_ZntB"/>
</dbReference>
<evidence type="ECO:0000256" key="8">
    <source>
        <dbReference type="ARBA" id="ARBA00022842"/>
    </source>
</evidence>
<feature type="transmembrane region" description="Helical" evidence="13">
    <location>
        <begin position="298"/>
        <end position="318"/>
    </location>
</feature>
<protein>
    <recommendedName>
        <fullName evidence="3">Magnesium transport protein CorA</fullName>
    </recommendedName>
</protein>
<evidence type="ECO:0000256" key="12">
    <source>
        <dbReference type="ARBA" id="ARBA00034269"/>
    </source>
</evidence>
<evidence type="ECO:0000313" key="15">
    <source>
        <dbReference type="Proteomes" id="UP000219331"/>
    </source>
</evidence>
<keyword evidence="6" id="KW-0997">Cell inner membrane</keyword>
<evidence type="ECO:0000256" key="2">
    <source>
        <dbReference type="ARBA" id="ARBA00009765"/>
    </source>
</evidence>
<evidence type="ECO:0000256" key="9">
    <source>
        <dbReference type="ARBA" id="ARBA00022989"/>
    </source>
</evidence>
<evidence type="ECO:0000256" key="4">
    <source>
        <dbReference type="ARBA" id="ARBA00022448"/>
    </source>
</evidence>
<evidence type="ECO:0000256" key="3">
    <source>
        <dbReference type="ARBA" id="ARBA00019439"/>
    </source>
</evidence>
<dbReference type="SUPFAM" id="SSF143865">
    <property type="entry name" value="CorA soluble domain-like"/>
    <property type="match status" value="1"/>
</dbReference>
<proteinExistence type="inferred from homology"/>
<dbReference type="InterPro" id="IPR045861">
    <property type="entry name" value="CorA_cytoplasmic_dom"/>
</dbReference>
<evidence type="ECO:0000313" key="14">
    <source>
        <dbReference type="EMBL" id="SOC10017.1"/>
    </source>
</evidence>
<comment type="subcellular location">
    <subcellularLocation>
        <location evidence="1">Cell inner membrane</location>
        <topology evidence="1">Multi-pass membrane protein</topology>
    </subcellularLocation>
</comment>
<dbReference type="GO" id="GO:0005886">
    <property type="term" value="C:plasma membrane"/>
    <property type="evidence" value="ECO:0007669"/>
    <property type="project" value="UniProtKB-SubCell"/>
</dbReference>
<dbReference type="STRING" id="538381.GCA_001696535_02699"/>
<comment type="similarity">
    <text evidence="2">Belongs to the CorA metal ion transporter (MIT) (TC 1.A.35) family.</text>
</comment>
<dbReference type="SUPFAM" id="SSF144083">
    <property type="entry name" value="Magnesium transport protein CorA, transmembrane region"/>
    <property type="match status" value="1"/>
</dbReference>
<dbReference type="RefSeq" id="WP_097175117.1">
    <property type="nucleotide sequence ID" value="NZ_OBML01000006.1"/>
</dbReference>
<dbReference type="PANTHER" id="PTHR46494:SF1">
    <property type="entry name" value="CORA FAMILY METAL ION TRANSPORTER (EUROFUNG)"/>
    <property type="match status" value="1"/>
</dbReference>
<keyword evidence="5" id="KW-1003">Cell membrane</keyword>
<evidence type="ECO:0000256" key="7">
    <source>
        <dbReference type="ARBA" id="ARBA00022692"/>
    </source>
</evidence>
<dbReference type="Proteomes" id="UP000219331">
    <property type="component" value="Unassembled WGS sequence"/>
</dbReference>
<dbReference type="InterPro" id="IPR045863">
    <property type="entry name" value="CorA_TM1_TM2"/>
</dbReference>
<dbReference type="GO" id="GO:0050897">
    <property type="term" value="F:cobalt ion binding"/>
    <property type="evidence" value="ECO:0007669"/>
    <property type="project" value="TreeGrafter"/>
</dbReference>
<dbReference type="GO" id="GO:0000287">
    <property type="term" value="F:magnesium ion binding"/>
    <property type="evidence" value="ECO:0007669"/>
    <property type="project" value="TreeGrafter"/>
</dbReference>
<organism evidence="14 15">
    <name type="scientific">Stappia indica</name>
    <dbReference type="NCBI Taxonomy" id="538381"/>
    <lineage>
        <taxon>Bacteria</taxon>
        <taxon>Pseudomonadati</taxon>
        <taxon>Pseudomonadota</taxon>
        <taxon>Alphaproteobacteria</taxon>
        <taxon>Hyphomicrobiales</taxon>
        <taxon>Stappiaceae</taxon>
        <taxon>Stappia</taxon>
    </lineage>
</organism>
<accession>A0A285SQR7</accession>
<gene>
    <name evidence="14" type="ORF">SAMN05421512_106171</name>
</gene>
<keyword evidence="8" id="KW-0460">Magnesium</keyword>
<evidence type="ECO:0000256" key="11">
    <source>
        <dbReference type="ARBA" id="ARBA00023136"/>
    </source>
</evidence>
<reference evidence="14 15" key="1">
    <citation type="submission" date="2017-08" db="EMBL/GenBank/DDBJ databases">
        <authorList>
            <person name="de Groot N.N."/>
        </authorList>
    </citation>
    <scope>NUCLEOTIDE SEQUENCE [LARGE SCALE GENOMIC DNA]</scope>
    <source>
        <strain evidence="14 15">USBA 352</strain>
    </source>
</reference>
<keyword evidence="10" id="KW-0406">Ion transport</keyword>
<evidence type="ECO:0000256" key="10">
    <source>
        <dbReference type="ARBA" id="ARBA00023065"/>
    </source>
</evidence>
<evidence type="ECO:0000256" key="6">
    <source>
        <dbReference type="ARBA" id="ARBA00022519"/>
    </source>
</evidence>
<keyword evidence="9 13" id="KW-1133">Transmembrane helix</keyword>
<keyword evidence="15" id="KW-1185">Reference proteome</keyword>